<evidence type="ECO:0000313" key="2">
    <source>
        <dbReference type="EMBL" id="KAG2531469.1"/>
    </source>
</evidence>
<reference evidence="2" key="2">
    <citation type="submission" date="2020-06" db="EMBL/GenBank/DDBJ databases">
        <authorList>
            <person name="Studholme D.J."/>
        </authorList>
    </citation>
    <scope>NUCLEOTIDE SEQUENCE</scope>
    <source>
        <strain evidence="2">NZFS 3630</strain>
    </source>
</reference>
<protein>
    <recommendedName>
        <fullName evidence="4">CBM1 domain-containing protein</fullName>
    </recommendedName>
</protein>
<dbReference type="AlphaFoldDB" id="A0A921VEK8"/>
<gene>
    <name evidence="2" type="ORF">JM18_000338</name>
</gene>
<evidence type="ECO:0008006" key="4">
    <source>
        <dbReference type="Google" id="ProtNLM"/>
    </source>
</evidence>
<dbReference type="EMBL" id="JPWU03000018">
    <property type="protein sequence ID" value="KAG2531469.1"/>
    <property type="molecule type" value="Genomic_DNA"/>
</dbReference>
<organism evidence="2 3">
    <name type="scientific">Phytophthora kernoviae</name>
    <dbReference type="NCBI Taxonomy" id="325452"/>
    <lineage>
        <taxon>Eukaryota</taxon>
        <taxon>Sar</taxon>
        <taxon>Stramenopiles</taxon>
        <taxon>Oomycota</taxon>
        <taxon>Peronosporomycetes</taxon>
        <taxon>Peronosporales</taxon>
        <taxon>Peronosporaceae</taxon>
        <taxon>Phytophthora</taxon>
    </lineage>
</organism>
<sequence length="352" mass="38214">MKIYSLACFALIAISSVQANSIRRSLKYVKTYPPLTEEVPVQTYPTLTEEVPAKTYPTLTEEVPAKTYPTLTEEVPVQTYPTLTEEVPAKTYPTLTEEVPAKTYPTLTEEVPAKTYPTLTEEVPAKTYPTLTEEVPAKTYPTLTEEVPVQTYPTLTEEVPAKTYPTLTEEVPVQTYPTSTEEASAKPCPTPTEGILTAGSVCTRFSSYYSQCLPETLPTGSLCGQDDGTNDWKYPYCSNGETCVAQGTDFYCRSTSHVTTTTTTDSVESVAATTSGTVATWGDCTGGKTCTNPTSQCIAHSQWYAQCKPATLPAGELCGQRSGATTLWLYSHCPSGQTCKTLAGNDTDLRCQ</sequence>
<comment type="caution">
    <text evidence="2">The sequence shown here is derived from an EMBL/GenBank/DDBJ whole genome shotgun (WGS) entry which is preliminary data.</text>
</comment>
<name>A0A921VEK8_9STRA</name>
<accession>A0A921VEK8</accession>
<keyword evidence="1" id="KW-0732">Signal</keyword>
<feature type="chain" id="PRO_5037617591" description="CBM1 domain-containing protein" evidence="1">
    <location>
        <begin position="20"/>
        <end position="352"/>
    </location>
</feature>
<evidence type="ECO:0000313" key="3">
    <source>
        <dbReference type="Proteomes" id="UP000792063"/>
    </source>
</evidence>
<proteinExistence type="predicted"/>
<evidence type="ECO:0000256" key="1">
    <source>
        <dbReference type="SAM" id="SignalP"/>
    </source>
</evidence>
<reference evidence="2" key="1">
    <citation type="journal article" date="2015" name="Genom Data">
        <title>Genome sequences of six Phytophthora species associated with forests in New Zealand.</title>
        <authorList>
            <person name="Studholme D.J."/>
            <person name="McDougal R.L."/>
            <person name="Sambles C."/>
            <person name="Hansen E."/>
            <person name="Hardy G."/>
            <person name="Grant M."/>
            <person name="Ganley R.J."/>
            <person name="Williams N.M."/>
        </authorList>
    </citation>
    <scope>NUCLEOTIDE SEQUENCE</scope>
    <source>
        <strain evidence="2">NZFS 3630</strain>
    </source>
</reference>
<dbReference type="Proteomes" id="UP000792063">
    <property type="component" value="Unassembled WGS sequence"/>
</dbReference>
<feature type="signal peptide" evidence="1">
    <location>
        <begin position="1"/>
        <end position="19"/>
    </location>
</feature>